<comment type="caution">
    <text evidence="1">The sequence shown here is derived from an EMBL/GenBank/DDBJ whole genome shotgun (WGS) entry which is preliminary data.</text>
</comment>
<gene>
    <name evidence="1" type="ORF">J3U88_24285</name>
</gene>
<organism evidence="1 2">
    <name type="scientific">Acanthopleuribacter pedis</name>
    <dbReference type="NCBI Taxonomy" id="442870"/>
    <lineage>
        <taxon>Bacteria</taxon>
        <taxon>Pseudomonadati</taxon>
        <taxon>Acidobacteriota</taxon>
        <taxon>Holophagae</taxon>
        <taxon>Acanthopleuribacterales</taxon>
        <taxon>Acanthopleuribacteraceae</taxon>
        <taxon>Acanthopleuribacter</taxon>
    </lineage>
</organism>
<accession>A0A8J7QD66</accession>
<dbReference type="InterPro" id="IPR011042">
    <property type="entry name" value="6-blade_b-propeller_TolB-like"/>
</dbReference>
<dbReference type="Gene3D" id="2.120.10.30">
    <property type="entry name" value="TolB, C-terminal domain"/>
    <property type="match status" value="1"/>
</dbReference>
<sequence length="396" mass="44867">MVWLVLLSIAVAVPTVENGIKPDGKPWKIQFEETLRIDQEEVVDEALWSGPSQVVQVDSKGNITIMDQRESRLIMFDPNGKFVRQIGAAGQGPGEFQALVHFQIFEDDSAYVFENQGAVTRVTAYSPGFEYQWRKQIQMPVFPRHGIFSPDKRWMATTVTRIDGQRGREITKYLLVSCDFEEPAFEIGKELLHWESISLDPAKINDSNHWAEFLGERLQGLSKGYNAFAVFDTKGRAYTAKADAYSITRLNSEMKPELTFGRKYTPIPMGQEQVDALVLPIRESILQILPPNLQEIISLNVVRRATELAGFPKAAFPIAGLRLINDDTLLVIHSADPATRLNKGDLFDSEGRFRGSFEMKDNALMSMVFRNGYAYTVETDADDNNFIVRYRMTIRP</sequence>
<reference evidence="1" key="1">
    <citation type="submission" date="2021-03" db="EMBL/GenBank/DDBJ databases">
        <authorList>
            <person name="Wang G."/>
        </authorList>
    </citation>
    <scope>NUCLEOTIDE SEQUENCE</scope>
    <source>
        <strain evidence="1">KCTC 12899</strain>
    </source>
</reference>
<proteinExistence type="predicted"/>
<evidence type="ECO:0000313" key="1">
    <source>
        <dbReference type="EMBL" id="MBO1321619.1"/>
    </source>
</evidence>
<name>A0A8J7QD66_9BACT</name>
<dbReference type="AlphaFoldDB" id="A0A8J7QD66"/>
<dbReference type="RefSeq" id="WP_207861592.1">
    <property type="nucleotide sequence ID" value="NZ_JAFREP010000026.1"/>
</dbReference>
<protein>
    <submittedName>
        <fullName evidence="1">6-bladed beta-propeller</fullName>
    </submittedName>
</protein>
<evidence type="ECO:0000313" key="2">
    <source>
        <dbReference type="Proteomes" id="UP000664417"/>
    </source>
</evidence>
<keyword evidence="2" id="KW-1185">Reference proteome</keyword>
<dbReference type="Pfam" id="PF17170">
    <property type="entry name" value="DUF5128"/>
    <property type="match status" value="1"/>
</dbReference>
<dbReference type="Proteomes" id="UP000664417">
    <property type="component" value="Unassembled WGS sequence"/>
</dbReference>
<dbReference type="EMBL" id="JAFREP010000026">
    <property type="protein sequence ID" value="MBO1321619.1"/>
    <property type="molecule type" value="Genomic_DNA"/>
</dbReference>
<dbReference type="SUPFAM" id="SSF63829">
    <property type="entry name" value="Calcium-dependent phosphotriesterase"/>
    <property type="match status" value="1"/>
</dbReference>